<dbReference type="RefSeq" id="WP_113806776.1">
    <property type="nucleotide sequence ID" value="NZ_QOCW01000015.1"/>
</dbReference>
<reference evidence="1 2" key="1">
    <citation type="submission" date="2018-07" db="EMBL/GenBank/DDBJ databases">
        <title>Lottiidibacillus patelloidae gen. nov., sp. nov., isolated from the intestinal tract of a marine limpet and the reclassification of B. taeanensis BH030017T, B. algicola KMM 3737T and B. hwajinpoensis SW-72T as genus Lottiidibacillus.</title>
        <authorList>
            <person name="Liu R."/>
            <person name="Huang Z."/>
        </authorList>
    </citation>
    <scope>NUCLEOTIDE SEQUENCE [LARGE SCALE GENOMIC DNA]</scope>
    <source>
        <strain evidence="1 2">BH030017</strain>
    </source>
</reference>
<sequence length="64" mass="7599">MDLKKLNIELNKRNEKVIASHGEVSTFNMFDLSWEEVQKRGFDKYMSKETFMKKKEAQKELTAV</sequence>
<protein>
    <submittedName>
        <fullName evidence="1">Uncharacterized protein</fullName>
    </submittedName>
</protein>
<name>A0A366XS16_9BACI</name>
<accession>A0A366XS16</accession>
<comment type="caution">
    <text evidence="1">The sequence shown here is derived from an EMBL/GenBank/DDBJ whole genome shotgun (WGS) entry which is preliminary data.</text>
</comment>
<evidence type="ECO:0000313" key="2">
    <source>
        <dbReference type="Proteomes" id="UP000253314"/>
    </source>
</evidence>
<dbReference type="Proteomes" id="UP000253314">
    <property type="component" value="Unassembled WGS sequence"/>
</dbReference>
<evidence type="ECO:0000313" key="1">
    <source>
        <dbReference type="EMBL" id="RBW68922.1"/>
    </source>
</evidence>
<proteinExistence type="predicted"/>
<dbReference type="EMBL" id="QOCW01000015">
    <property type="protein sequence ID" value="RBW68922.1"/>
    <property type="molecule type" value="Genomic_DNA"/>
</dbReference>
<keyword evidence="2" id="KW-1185">Reference proteome</keyword>
<gene>
    <name evidence="1" type="ORF">DS031_14400</name>
</gene>
<dbReference type="AlphaFoldDB" id="A0A366XS16"/>
<organism evidence="1 2">
    <name type="scientific">Bacillus taeanensis</name>
    <dbReference type="NCBI Taxonomy" id="273032"/>
    <lineage>
        <taxon>Bacteria</taxon>
        <taxon>Bacillati</taxon>
        <taxon>Bacillota</taxon>
        <taxon>Bacilli</taxon>
        <taxon>Bacillales</taxon>
        <taxon>Bacillaceae</taxon>
        <taxon>Bacillus</taxon>
    </lineage>
</organism>